<proteinExistence type="predicted"/>
<dbReference type="Proteomes" id="UP000295192">
    <property type="component" value="Unassembled WGS sequence"/>
</dbReference>
<organism evidence="3 4">
    <name type="scientific">Drosophila navojoa</name>
    <name type="common">Fruit fly</name>
    <dbReference type="NCBI Taxonomy" id="7232"/>
    <lineage>
        <taxon>Eukaryota</taxon>
        <taxon>Metazoa</taxon>
        <taxon>Ecdysozoa</taxon>
        <taxon>Arthropoda</taxon>
        <taxon>Hexapoda</taxon>
        <taxon>Insecta</taxon>
        <taxon>Pterygota</taxon>
        <taxon>Neoptera</taxon>
        <taxon>Endopterygota</taxon>
        <taxon>Diptera</taxon>
        <taxon>Brachycera</taxon>
        <taxon>Muscomorpha</taxon>
        <taxon>Ephydroidea</taxon>
        <taxon>Drosophilidae</taxon>
        <taxon>Drosophila</taxon>
    </lineage>
</organism>
<dbReference type="InterPro" id="IPR041400">
    <property type="entry name" value="PARP16_N"/>
</dbReference>
<dbReference type="AlphaFoldDB" id="A0A484AX10"/>
<dbReference type="EMBL" id="LSRL02000449">
    <property type="protein sequence ID" value="TDG40933.1"/>
    <property type="molecule type" value="Genomic_DNA"/>
</dbReference>
<feature type="region of interest" description="Disordered" evidence="1">
    <location>
        <begin position="21"/>
        <end position="41"/>
    </location>
</feature>
<evidence type="ECO:0000313" key="3">
    <source>
        <dbReference type="EMBL" id="TDG40933.1"/>
    </source>
</evidence>
<comment type="caution">
    <text evidence="3">The sequence shown here is derived from an EMBL/GenBank/DDBJ whole genome shotgun (WGS) entry which is preliminary data.</text>
</comment>
<evidence type="ECO:0000256" key="1">
    <source>
        <dbReference type="SAM" id="MobiDB-lite"/>
    </source>
</evidence>
<protein>
    <recommendedName>
        <fullName evidence="2">PARP16 N-terminal domain-containing protein</fullName>
    </recommendedName>
</protein>
<evidence type="ECO:0000313" key="4">
    <source>
        <dbReference type="Proteomes" id="UP000295192"/>
    </source>
</evidence>
<dbReference type="OMA" id="WILVWQA"/>
<gene>
    <name evidence="3" type="ORF">AWZ03_012637</name>
</gene>
<dbReference type="Pfam" id="PF18084">
    <property type="entry name" value="ARTD15_N"/>
    <property type="match status" value="1"/>
</dbReference>
<name>A0A484AX10_DRONA</name>
<accession>A0A484AX10</accession>
<keyword evidence="4" id="KW-1185">Reference proteome</keyword>
<feature type="domain" description="PARP16 N-terminal" evidence="2">
    <location>
        <begin position="84"/>
        <end position="172"/>
    </location>
</feature>
<feature type="compositionally biased region" description="Acidic residues" evidence="1">
    <location>
        <begin position="29"/>
        <end position="40"/>
    </location>
</feature>
<sequence>MEQHHEARSVADIFDGHSLSGRPLIYPDSDSDSIEEDDDSSNGLDIGIASSNLTLSADNQLTYTPHYYGIQSMATLRVLNATIEALEYQACASDAKLLMFAAAAHSDGYRSNLVPAPSIFMGDAFYDIEGLRCIISTWPNCHHLLKILNCNERFSHLPDAGIAYIHLLHWILVWQAYPKLRRVDGGQLRWLCKKMNLKRPLHNPGYILQVTYKDEPRCLFKSASPHAYFGCPVHFLYRLLIMRDTPRPMHLYELPEMATAQCSDTKCNGWMHSRFGRASRCLVVCQLLDHYEIRLQDDGQPEYVVHDPSCVRVCYLLFYSGVKKCIGMPPDFASRLDCNNSNTDNTANTDVTDNKAKTMSIGNGRRIFRIARWLKKRALKLIQCQSSA</sequence>
<evidence type="ECO:0000259" key="2">
    <source>
        <dbReference type="Pfam" id="PF18084"/>
    </source>
</evidence>
<reference evidence="3 4" key="1">
    <citation type="journal article" date="2019" name="J. Hered.">
        <title>An Improved Genome Assembly for Drosophila navojoa, the Basal Species in the mojavensis Cluster.</title>
        <authorList>
            <person name="Vanderlinde T."/>
            <person name="Dupim E.G."/>
            <person name="Nazario-Yepiz N.O."/>
            <person name="Carvalho A.B."/>
        </authorList>
    </citation>
    <scope>NUCLEOTIDE SEQUENCE [LARGE SCALE GENOMIC DNA]</scope>
    <source>
        <strain evidence="3">Navoj_Jal97</strain>
        <tissue evidence="3">Whole organism</tissue>
    </source>
</reference>
<dbReference type="OrthoDB" id="7868220at2759"/>